<evidence type="ECO:0000313" key="2">
    <source>
        <dbReference type="Proteomes" id="UP001178507"/>
    </source>
</evidence>
<gene>
    <name evidence="1" type="ORF">EVOR1521_LOCUS8495</name>
</gene>
<proteinExistence type="predicted"/>
<dbReference type="Proteomes" id="UP001178507">
    <property type="component" value="Unassembled WGS sequence"/>
</dbReference>
<protein>
    <submittedName>
        <fullName evidence="1">Uncharacterized protein</fullName>
    </submittedName>
</protein>
<reference evidence="1" key="1">
    <citation type="submission" date="2023-08" db="EMBL/GenBank/DDBJ databases">
        <authorList>
            <person name="Chen Y."/>
            <person name="Shah S."/>
            <person name="Dougan E. K."/>
            <person name="Thang M."/>
            <person name="Chan C."/>
        </authorList>
    </citation>
    <scope>NUCLEOTIDE SEQUENCE</scope>
</reference>
<sequence>MRGKLVFVCWQMFLRQSKSMSSWAGFSQPGALPTSAIGRAATPALEVLLLVVVEANSGLQPNQRRWLISVPSAQACQGCAAGSVDVCIVWLMTGRNKSNNSIDIHLVPGFNQKRSAFAIESAGSGLVPKAPSGVHDSH</sequence>
<accession>A0AA36I5J1</accession>
<keyword evidence="2" id="KW-1185">Reference proteome</keyword>
<comment type="caution">
    <text evidence="1">The sequence shown here is derived from an EMBL/GenBank/DDBJ whole genome shotgun (WGS) entry which is preliminary data.</text>
</comment>
<dbReference type="EMBL" id="CAUJNA010000726">
    <property type="protein sequence ID" value="CAJ1380588.1"/>
    <property type="molecule type" value="Genomic_DNA"/>
</dbReference>
<organism evidence="1 2">
    <name type="scientific">Effrenium voratum</name>
    <dbReference type="NCBI Taxonomy" id="2562239"/>
    <lineage>
        <taxon>Eukaryota</taxon>
        <taxon>Sar</taxon>
        <taxon>Alveolata</taxon>
        <taxon>Dinophyceae</taxon>
        <taxon>Suessiales</taxon>
        <taxon>Symbiodiniaceae</taxon>
        <taxon>Effrenium</taxon>
    </lineage>
</organism>
<evidence type="ECO:0000313" key="1">
    <source>
        <dbReference type="EMBL" id="CAJ1380588.1"/>
    </source>
</evidence>
<dbReference type="AlphaFoldDB" id="A0AA36I5J1"/>
<name>A0AA36I5J1_9DINO</name>